<dbReference type="NCBIfam" id="TIGR00869">
    <property type="entry name" value="sec62"/>
    <property type="match status" value="1"/>
</dbReference>
<feature type="compositionally biased region" description="Polar residues" evidence="11">
    <location>
        <begin position="102"/>
        <end position="118"/>
    </location>
</feature>
<evidence type="ECO:0000256" key="2">
    <source>
        <dbReference type="ARBA" id="ARBA00010604"/>
    </source>
</evidence>
<sequence length="414" mass="46722">MASPGPPPGAQPFTQQQIQQMIAMEAQKRGMTIPQFQAFQRQQIEQEAAKAGMTPQQFIQAKQEEARRVYMQQQQAAQQQQQQQQQAQGQGQGQGQPQGQQRSPQSTTQVQHIPVNSNVEPTPAALAVAKFLRSQDLKTRTCIFNGQRKEMFKVKRAFRALNSDAYKKAQKKNPLLPKVENDMEARGALQLLPLSMLALRVTKKDPHEGHNHAKPKKEKRVKGLWEVKIEQQQDFDPMMHYVWLYEGPQWKTKIWAGLVMLGVFAAVLFPLWPLVLRQGVWYLSVGAMGLIGLFFAMAIFRLILFIFTFFLVPPGLWLYPNLFEDVGFFDSFRPVWGWHETKEDIKRKKKEKKARKAQKRAAAASGDSTTTVHEAVTAAAPTNGAVVSSSVEPAVQSTPAKRHAAPTVEEVNED</sequence>
<evidence type="ECO:0000256" key="9">
    <source>
        <dbReference type="ARBA" id="ARBA00023010"/>
    </source>
</evidence>
<keyword evidence="10 12" id="KW-0472">Membrane</keyword>
<dbReference type="Proteomes" id="UP001161757">
    <property type="component" value="Unassembled WGS sequence"/>
</dbReference>
<dbReference type="EMBL" id="JAJGCB010000008">
    <property type="protein sequence ID" value="KAJ8991446.1"/>
    <property type="molecule type" value="Genomic_DNA"/>
</dbReference>
<proteinExistence type="inferred from homology"/>
<keyword evidence="8 12" id="KW-1133">Transmembrane helix</keyword>
<evidence type="ECO:0000313" key="14">
    <source>
        <dbReference type="Proteomes" id="UP001161757"/>
    </source>
</evidence>
<dbReference type="PANTHER" id="PTHR12443">
    <property type="entry name" value="TRANSLOCATION PROTEIN SEC62"/>
    <property type="match status" value="1"/>
</dbReference>
<evidence type="ECO:0000256" key="11">
    <source>
        <dbReference type="SAM" id="MobiDB-lite"/>
    </source>
</evidence>
<dbReference type="InterPro" id="IPR011553">
    <property type="entry name" value="Sec62_asco"/>
</dbReference>
<keyword evidence="4" id="KW-0813">Transport</keyword>
<evidence type="ECO:0000256" key="3">
    <source>
        <dbReference type="ARBA" id="ARBA00021257"/>
    </source>
</evidence>
<feature type="transmembrane region" description="Helical" evidence="12">
    <location>
        <begin position="254"/>
        <end position="275"/>
    </location>
</feature>
<name>A0AAN6ETQ5_EXODE</name>
<keyword evidence="9" id="KW-0811">Translocation</keyword>
<feature type="compositionally biased region" description="Polar residues" evidence="11">
    <location>
        <begin position="385"/>
        <end position="399"/>
    </location>
</feature>
<gene>
    <name evidence="13" type="primary">SEC62</name>
    <name evidence="13" type="ORF">HRR80_004782</name>
</gene>
<comment type="subcellular location">
    <subcellularLocation>
        <location evidence="1">Endoplasmic reticulum membrane</location>
        <topology evidence="1">Multi-pass membrane protein</topology>
    </subcellularLocation>
</comment>
<evidence type="ECO:0000256" key="6">
    <source>
        <dbReference type="ARBA" id="ARBA00022824"/>
    </source>
</evidence>
<dbReference type="InterPro" id="IPR004728">
    <property type="entry name" value="Sec62"/>
</dbReference>
<dbReference type="GO" id="GO:0031204">
    <property type="term" value="P:post-translational protein targeting to membrane, translocation"/>
    <property type="evidence" value="ECO:0007669"/>
    <property type="project" value="TreeGrafter"/>
</dbReference>
<feature type="region of interest" description="Disordered" evidence="11">
    <location>
        <begin position="46"/>
        <end position="118"/>
    </location>
</feature>
<evidence type="ECO:0000256" key="12">
    <source>
        <dbReference type="SAM" id="Phobius"/>
    </source>
</evidence>
<organism evidence="13 14">
    <name type="scientific">Exophiala dermatitidis</name>
    <name type="common">Black yeast-like fungus</name>
    <name type="synonym">Wangiella dermatitidis</name>
    <dbReference type="NCBI Taxonomy" id="5970"/>
    <lineage>
        <taxon>Eukaryota</taxon>
        <taxon>Fungi</taxon>
        <taxon>Dikarya</taxon>
        <taxon>Ascomycota</taxon>
        <taxon>Pezizomycotina</taxon>
        <taxon>Eurotiomycetes</taxon>
        <taxon>Chaetothyriomycetidae</taxon>
        <taxon>Chaetothyriales</taxon>
        <taxon>Herpotrichiellaceae</taxon>
        <taxon>Exophiala</taxon>
    </lineage>
</organism>
<evidence type="ECO:0000313" key="13">
    <source>
        <dbReference type="EMBL" id="KAJ8991446.1"/>
    </source>
</evidence>
<evidence type="ECO:0000256" key="1">
    <source>
        <dbReference type="ARBA" id="ARBA00004477"/>
    </source>
</evidence>
<feature type="compositionally biased region" description="Low complexity" evidence="11">
    <location>
        <begin position="72"/>
        <end position="89"/>
    </location>
</feature>
<dbReference type="AlphaFoldDB" id="A0AAN6ETQ5"/>
<reference evidence="13" key="1">
    <citation type="submission" date="2023-01" db="EMBL/GenBank/DDBJ databases">
        <title>Exophiala dermititidis isolated from Cystic Fibrosis Patient.</title>
        <authorList>
            <person name="Kurbessoian T."/>
            <person name="Crocker A."/>
            <person name="Murante D."/>
            <person name="Hogan D.A."/>
            <person name="Stajich J.E."/>
        </authorList>
    </citation>
    <scope>NUCLEOTIDE SEQUENCE</scope>
    <source>
        <strain evidence="13">Ex8</strain>
    </source>
</reference>
<evidence type="ECO:0000256" key="4">
    <source>
        <dbReference type="ARBA" id="ARBA00022448"/>
    </source>
</evidence>
<evidence type="ECO:0000256" key="10">
    <source>
        <dbReference type="ARBA" id="ARBA00023136"/>
    </source>
</evidence>
<keyword evidence="5 12" id="KW-0812">Transmembrane</keyword>
<evidence type="ECO:0000256" key="5">
    <source>
        <dbReference type="ARBA" id="ARBA00022692"/>
    </source>
</evidence>
<dbReference type="PANTHER" id="PTHR12443:SF9">
    <property type="entry name" value="TRANSLOCATION PROTEIN SEC62"/>
    <property type="match status" value="1"/>
</dbReference>
<feature type="transmembrane region" description="Helical" evidence="12">
    <location>
        <begin position="281"/>
        <end position="312"/>
    </location>
</feature>
<feature type="region of interest" description="Disordered" evidence="11">
    <location>
        <begin position="356"/>
        <end position="375"/>
    </location>
</feature>
<protein>
    <recommendedName>
        <fullName evidence="3">Translocation protein SEC62</fullName>
    </recommendedName>
</protein>
<keyword evidence="6" id="KW-0256">Endoplasmic reticulum</keyword>
<accession>A0AAN6ETQ5</accession>
<dbReference type="Pfam" id="PF03839">
    <property type="entry name" value="Sec62"/>
    <property type="match status" value="1"/>
</dbReference>
<keyword evidence="7" id="KW-0653">Protein transport</keyword>
<feature type="region of interest" description="Disordered" evidence="11">
    <location>
        <begin position="383"/>
        <end position="414"/>
    </location>
</feature>
<dbReference type="GO" id="GO:0005789">
    <property type="term" value="C:endoplasmic reticulum membrane"/>
    <property type="evidence" value="ECO:0007669"/>
    <property type="project" value="UniProtKB-SubCell"/>
</dbReference>
<evidence type="ECO:0000256" key="7">
    <source>
        <dbReference type="ARBA" id="ARBA00022927"/>
    </source>
</evidence>
<feature type="compositionally biased region" description="Low complexity" evidence="11">
    <location>
        <begin position="360"/>
        <end position="375"/>
    </location>
</feature>
<evidence type="ECO:0000256" key="8">
    <source>
        <dbReference type="ARBA" id="ARBA00022989"/>
    </source>
</evidence>
<comment type="caution">
    <text evidence="13">The sequence shown here is derived from an EMBL/GenBank/DDBJ whole genome shotgun (WGS) entry which is preliminary data.</text>
</comment>
<comment type="similarity">
    <text evidence="2">Belongs to the SEC62 family.</text>
</comment>